<organism evidence="10 11">
    <name type="scientific">Fistulifera solaris</name>
    <name type="common">Oleaginous diatom</name>
    <dbReference type="NCBI Taxonomy" id="1519565"/>
    <lineage>
        <taxon>Eukaryota</taxon>
        <taxon>Sar</taxon>
        <taxon>Stramenopiles</taxon>
        <taxon>Ochrophyta</taxon>
        <taxon>Bacillariophyta</taxon>
        <taxon>Bacillariophyceae</taxon>
        <taxon>Bacillariophycidae</taxon>
        <taxon>Naviculales</taxon>
        <taxon>Naviculaceae</taxon>
        <taxon>Fistulifera</taxon>
    </lineage>
</organism>
<dbReference type="InterPro" id="IPR036228">
    <property type="entry name" value="ATP_synth_F0_dsu_sf_mt"/>
</dbReference>
<accession>A0A1Z5JIW2</accession>
<evidence type="ECO:0000256" key="4">
    <source>
        <dbReference type="ARBA" id="ARBA00022547"/>
    </source>
</evidence>
<evidence type="ECO:0000256" key="6">
    <source>
        <dbReference type="ARBA" id="ARBA00022792"/>
    </source>
</evidence>
<evidence type="ECO:0000256" key="9">
    <source>
        <dbReference type="ARBA" id="ARBA00023136"/>
    </source>
</evidence>
<dbReference type="Pfam" id="PF05873">
    <property type="entry name" value="Mt_ATP-synt_D"/>
    <property type="match status" value="1"/>
</dbReference>
<dbReference type="GO" id="GO:0045259">
    <property type="term" value="C:proton-transporting ATP synthase complex"/>
    <property type="evidence" value="ECO:0007669"/>
    <property type="project" value="UniProtKB-KW"/>
</dbReference>
<dbReference type="PANTHER" id="PTHR12700">
    <property type="entry name" value="ATP SYNTHASE SUBUNIT D, MITOCHONDRIAL"/>
    <property type="match status" value="1"/>
</dbReference>
<dbReference type="Proteomes" id="UP000198406">
    <property type="component" value="Unassembled WGS sequence"/>
</dbReference>
<keyword evidence="8" id="KW-0496">Mitochondrion</keyword>
<dbReference type="EMBL" id="BDSP01000074">
    <property type="protein sequence ID" value="GAX13957.1"/>
    <property type="molecule type" value="Genomic_DNA"/>
</dbReference>
<evidence type="ECO:0000256" key="5">
    <source>
        <dbReference type="ARBA" id="ARBA00022781"/>
    </source>
</evidence>
<keyword evidence="6" id="KW-0999">Mitochondrion inner membrane</keyword>
<comment type="subcellular location">
    <subcellularLocation>
        <location evidence="1">Mitochondrion inner membrane</location>
    </subcellularLocation>
</comment>
<dbReference type="SUPFAM" id="SSF161065">
    <property type="entry name" value="ATP synthase D chain-like"/>
    <property type="match status" value="1"/>
</dbReference>
<evidence type="ECO:0000256" key="8">
    <source>
        <dbReference type="ARBA" id="ARBA00023128"/>
    </source>
</evidence>
<evidence type="ECO:0000256" key="2">
    <source>
        <dbReference type="ARBA" id="ARBA00006842"/>
    </source>
</evidence>
<reference evidence="10 11" key="1">
    <citation type="journal article" date="2015" name="Plant Cell">
        <title>Oil accumulation by the oleaginous diatom Fistulifera solaris as revealed by the genome and transcriptome.</title>
        <authorList>
            <person name="Tanaka T."/>
            <person name="Maeda Y."/>
            <person name="Veluchamy A."/>
            <person name="Tanaka M."/>
            <person name="Abida H."/>
            <person name="Marechal E."/>
            <person name="Bowler C."/>
            <person name="Muto M."/>
            <person name="Sunaga Y."/>
            <person name="Tanaka M."/>
            <person name="Yoshino T."/>
            <person name="Taniguchi T."/>
            <person name="Fukuda Y."/>
            <person name="Nemoto M."/>
            <person name="Matsumoto M."/>
            <person name="Wong P.S."/>
            <person name="Aburatani S."/>
            <person name="Fujibuchi W."/>
        </authorList>
    </citation>
    <scope>NUCLEOTIDE SEQUENCE [LARGE SCALE GENOMIC DNA]</scope>
    <source>
        <strain evidence="10 11">JPCC DA0580</strain>
    </source>
</reference>
<dbReference type="OrthoDB" id="35799at2759"/>
<keyword evidence="9" id="KW-0472">Membrane</keyword>
<evidence type="ECO:0000313" key="11">
    <source>
        <dbReference type="Proteomes" id="UP000198406"/>
    </source>
</evidence>
<evidence type="ECO:0000256" key="7">
    <source>
        <dbReference type="ARBA" id="ARBA00023065"/>
    </source>
</evidence>
<dbReference type="GO" id="GO:0015078">
    <property type="term" value="F:proton transmembrane transporter activity"/>
    <property type="evidence" value="ECO:0007669"/>
    <property type="project" value="InterPro"/>
</dbReference>
<keyword evidence="3" id="KW-0813">Transport</keyword>
<dbReference type="Gene3D" id="6.10.280.70">
    <property type="match status" value="1"/>
</dbReference>
<keyword evidence="11" id="KW-1185">Reference proteome</keyword>
<protein>
    <submittedName>
        <fullName evidence="10">Uncharacterized protein</fullName>
    </submittedName>
</protein>
<dbReference type="InterPro" id="IPR008689">
    <property type="entry name" value="ATP_synth_F0_dsu_mt"/>
</dbReference>
<dbReference type="GO" id="GO:0005743">
    <property type="term" value="C:mitochondrial inner membrane"/>
    <property type="evidence" value="ECO:0007669"/>
    <property type="project" value="UniProtKB-SubCell"/>
</dbReference>
<comment type="caution">
    <text evidence="10">The sequence shown here is derived from an EMBL/GenBank/DDBJ whole genome shotgun (WGS) entry which is preliminary data.</text>
</comment>
<proteinExistence type="inferred from homology"/>
<comment type="similarity">
    <text evidence="2">Belongs to the ATPase d subunit family.</text>
</comment>
<dbReference type="AlphaFoldDB" id="A0A1Z5JIW2"/>
<keyword evidence="5" id="KW-0375">Hydrogen ion transport</keyword>
<name>A0A1Z5JIW2_FISSO</name>
<keyword evidence="7" id="KW-0406">Ion transport</keyword>
<dbReference type="GO" id="GO:0015986">
    <property type="term" value="P:proton motive force-driven ATP synthesis"/>
    <property type="evidence" value="ECO:0007669"/>
    <property type="project" value="InterPro"/>
</dbReference>
<evidence type="ECO:0000313" key="10">
    <source>
        <dbReference type="EMBL" id="GAX13957.1"/>
    </source>
</evidence>
<sequence>MSNLSVSSRRAMRTVAQRASIDWSRPVWSCSPEVSAKFNNFKSWVAMSESMFEKYQKPPAPVDFNAAKKNVRDKQLVEQLEAFYKSSSPPPEVSVMPEAEKAKSEENIAYLKELDAFHKEFIPVVEKEIEFLQNNRTTADTTLFDMQVAYPLIHEEVENELEAREWFKDTEYEKKGGGDHHHH</sequence>
<gene>
    <name evidence="10" type="ORF">FisN_5Lh136</name>
</gene>
<evidence type="ECO:0000256" key="1">
    <source>
        <dbReference type="ARBA" id="ARBA00004273"/>
    </source>
</evidence>
<keyword evidence="4" id="KW-0138">CF(0)</keyword>
<dbReference type="InParanoid" id="A0A1Z5JIW2"/>
<evidence type="ECO:0000256" key="3">
    <source>
        <dbReference type="ARBA" id="ARBA00022448"/>
    </source>
</evidence>